<dbReference type="AlphaFoldDB" id="A0A285J6V3"/>
<keyword evidence="2" id="KW-0560">Oxidoreductase</keyword>
<dbReference type="EMBL" id="OBEB01000006">
    <property type="protein sequence ID" value="SNY56004.1"/>
    <property type="molecule type" value="Genomic_DNA"/>
</dbReference>
<reference evidence="3" key="1">
    <citation type="submission" date="2017-09" db="EMBL/GenBank/DDBJ databases">
        <authorList>
            <person name="Varghese N."/>
            <person name="Submissions S."/>
        </authorList>
    </citation>
    <scope>NUCLEOTIDE SEQUENCE [LARGE SCALE GENOMIC DNA]</scope>
    <source>
        <strain evidence="3">CGMCC 1.12461</strain>
    </source>
</reference>
<dbReference type="PANTHER" id="PTHR20883:SF48">
    <property type="entry name" value="ECTOINE DIOXYGENASE"/>
    <property type="match status" value="1"/>
</dbReference>
<keyword evidence="3" id="KW-1185">Reference proteome</keyword>
<evidence type="ECO:0000313" key="2">
    <source>
        <dbReference type="EMBL" id="SNY56004.1"/>
    </source>
</evidence>
<evidence type="ECO:0000313" key="3">
    <source>
        <dbReference type="Proteomes" id="UP000219353"/>
    </source>
</evidence>
<keyword evidence="2" id="KW-0223">Dioxygenase</keyword>
<gene>
    <name evidence="2" type="ORF">SAMN06297280_3037</name>
</gene>
<protein>
    <submittedName>
        <fullName evidence="2">Ectoine hydroxylase-related dioxygenase, phytanoyl-CoA dioxygenase (PhyH) family</fullName>
    </submittedName>
</protein>
<dbReference type="InterPro" id="IPR008775">
    <property type="entry name" value="Phytyl_CoA_dOase-like"/>
</dbReference>
<proteinExistence type="predicted"/>
<dbReference type="Proteomes" id="UP000219353">
    <property type="component" value="Unassembled WGS sequence"/>
</dbReference>
<dbReference type="Gene3D" id="2.60.120.620">
    <property type="entry name" value="q2cbj1_9rhob like domain"/>
    <property type="match status" value="1"/>
</dbReference>
<name>A0A285J6V3_9GAMM</name>
<dbReference type="RefSeq" id="WP_097112226.1">
    <property type="nucleotide sequence ID" value="NZ_OBEB01000006.1"/>
</dbReference>
<dbReference type="GO" id="GO:0005506">
    <property type="term" value="F:iron ion binding"/>
    <property type="evidence" value="ECO:0007669"/>
    <property type="project" value="UniProtKB-ARBA"/>
</dbReference>
<dbReference type="SUPFAM" id="SSF51197">
    <property type="entry name" value="Clavaminate synthase-like"/>
    <property type="match status" value="1"/>
</dbReference>
<sequence length="274" mass="31086">MDEGKIPTQSYGILEQKQVLTDIEEIREQFLTNGYAILDAGLSGADIATIQADFDTLSQRYITHYGSDKLKSCDEYHTVRAPLLFENSDTFLRLALNPVLLEFVSSVITGSFILNQQNAITNPSRQPYNQGKWHRDLPYQHFVSSRPIAVNALYCVDDFTSDNGSTYVLPFSHLREEMPSTRYIKNHAVQVCAKAGRFIVINCMTFHTGGFNLSPLDRRAVNHLFNIPFFKQQIKIPGNLSEEGLNEKQKKILGFGFDEIQSVDAFVAQRLQRL</sequence>
<evidence type="ECO:0000256" key="1">
    <source>
        <dbReference type="ARBA" id="ARBA00001954"/>
    </source>
</evidence>
<dbReference type="PANTHER" id="PTHR20883">
    <property type="entry name" value="PHYTANOYL-COA DIOXYGENASE DOMAIN CONTAINING 1"/>
    <property type="match status" value="1"/>
</dbReference>
<dbReference type="Pfam" id="PF05721">
    <property type="entry name" value="PhyH"/>
    <property type="match status" value="1"/>
</dbReference>
<accession>A0A285J6V3</accession>
<dbReference type="OrthoDB" id="9796766at2"/>
<organism evidence="2 3">
    <name type="scientific">Arsukibacterium tuosuense</name>
    <dbReference type="NCBI Taxonomy" id="1323745"/>
    <lineage>
        <taxon>Bacteria</taxon>
        <taxon>Pseudomonadati</taxon>
        <taxon>Pseudomonadota</taxon>
        <taxon>Gammaproteobacteria</taxon>
        <taxon>Chromatiales</taxon>
        <taxon>Chromatiaceae</taxon>
        <taxon>Arsukibacterium</taxon>
    </lineage>
</organism>
<comment type="cofactor">
    <cofactor evidence="1">
        <name>Fe(2+)</name>
        <dbReference type="ChEBI" id="CHEBI:29033"/>
    </cofactor>
</comment>
<dbReference type="GO" id="GO:0016706">
    <property type="term" value="F:2-oxoglutarate-dependent dioxygenase activity"/>
    <property type="evidence" value="ECO:0007669"/>
    <property type="project" value="UniProtKB-ARBA"/>
</dbReference>